<name>A0AAQ3QNK9_9LILI</name>
<gene>
    <name evidence="1" type="ORF">Cni_G24830</name>
</gene>
<accession>A0AAQ3QNK9</accession>
<evidence type="ECO:0000313" key="2">
    <source>
        <dbReference type="Proteomes" id="UP001327560"/>
    </source>
</evidence>
<sequence length="156" mass="18074">MSCMLLKYSSARFLFSTFDQFEMNNCDLKLFIEREPSKDGELHNPSKFSLDNNFLKTNKIVNEMSGQDLQVLEKYGGDIGQFPHKFKHKIVSDIVFKYQWSNVNLFDLILLFYEMLSAKMTFIYLEPNTKQIGVARTSSSLLVKEKSLSGQESDQD</sequence>
<dbReference type="AlphaFoldDB" id="A0AAQ3QNK9"/>
<keyword evidence="2" id="KW-1185">Reference proteome</keyword>
<reference evidence="1 2" key="1">
    <citation type="submission" date="2023-10" db="EMBL/GenBank/DDBJ databases">
        <title>Chromosome-scale genome assembly provides insights into flower coloration mechanisms of Canna indica.</title>
        <authorList>
            <person name="Li C."/>
        </authorList>
    </citation>
    <scope>NUCLEOTIDE SEQUENCE [LARGE SCALE GENOMIC DNA]</scope>
    <source>
        <tissue evidence="1">Flower</tissue>
    </source>
</reference>
<dbReference type="EMBL" id="CP136897">
    <property type="protein sequence ID" value="WOL16048.1"/>
    <property type="molecule type" value="Genomic_DNA"/>
</dbReference>
<organism evidence="1 2">
    <name type="scientific">Canna indica</name>
    <name type="common">Indian-shot</name>
    <dbReference type="NCBI Taxonomy" id="4628"/>
    <lineage>
        <taxon>Eukaryota</taxon>
        <taxon>Viridiplantae</taxon>
        <taxon>Streptophyta</taxon>
        <taxon>Embryophyta</taxon>
        <taxon>Tracheophyta</taxon>
        <taxon>Spermatophyta</taxon>
        <taxon>Magnoliopsida</taxon>
        <taxon>Liliopsida</taxon>
        <taxon>Zingiberales</taxon>
        <taxon>Cannaceae</taxon>
        <taxon>Canna</taxon>
    </lineage>
</organism>
<proteinExistence type="predicted"/>
<dbReference type="Proteomes" id="UP001327560">
    <property type="component" value="Chromosome 8"/>
</dbReference>
<evidence type="ECO:0000313" key="1">
    <source>
        <dbReference type="EMBL" id="WOL16048.1"/>
    </source>
</evidence>
<protein>
    <submittedName>
        <fullName evidence="1">Uncharacterized protein</fullName>
    </submittedName>
</protein>